<feature type="domain" description="Beta-Casp" evidence="3">
    <location>
        <begin position="253"/>
        <end position="383"/>
    </location>
</feature>
<dbReference type="PANTHER" id="PTHR11203:SF37">
    <property type="entry name" value="INTEGRATOR COMPLEX SUBUNIT 11"/>
    <property type="match status" value="1"/>
</dbReference>
<dbReference type="InterPro" id="IPR036866">
    <property type="entry name" value="RibonucZ/Hydroxyglut_hydro"/>
</dbReference>
<dbReference type="SUPFAM" id="SSF56281">
    <property type="entry name" value="Metallo-hydrolase/oxidoreductase"/>
    <property type="match status" value="1"/>
</dbReference>
<protein>
    <submittedName>
        <fullName evidence="4">MBL fold metallo-hydrolase</fullName>
    </submittedName>
</protein>
<dbReference type="Gene3D" id="3.60.15.10">
    <property type="entry name" value="Ribonuclease Z/Hydroxyacylglutathione hydrolase-like"/>
    <property type="match status" value="1"/>
</dbReference>
<dbReference type="InterPro" id="IPR001279">
    <property type="entry name" value="Metallo-B-lactamas"/>
</dbReference>
<evidence type="ECO:0000313" key="4">
    <source>
        <dbReference type="EMBL" id="MBC5998795.1"/>
    </source>
</evidence>
<dbReference type="SMART" id="SM00849">
    <property type="entry name" value="Lactamase_B"/>
    <property type="match status" value="1"/>
</dbReference>
<dbReference type="Proteomes" id="UP000644115">
    <property type="component" value="Unassembled WGS sequence"/>
</dbReference>
<evidence type="ECO:0000259" key="2">
    <source>
        <dbReference type="SMART" id="SM00849"/>
    </source>
</evidence>
<evidence type="ECO:0000256" key="1">
    <source>
        <dbReference type="ARBA" id="ARBA00022801"/>
    </source>
</evidence>
<organism evidence="4 5">
    <name type="scientific">Lentihominibacter faecis</name>
    <dbReference type="NCBI Taxonomy" id="2764712"/>
    <lineage>
        <taxon>Bacteria</taxon>
        <taxon>Bacillati</taxon>
        <taxon>Bacillota</taxon>
        <taxon>Clostridia</taxon>
        <taxon>Peptostreptococcales</taxon>
        <taxon>Anaerovoracaceae</taxon>
        <taxon>Lentihominibacter</taxon>
    </lineage>
</organism>
<dbReference type="AlphaFoldDB" id="A0A923SQW3"/>
<comment type="caution">
    <text evidence="4">The sequence shown here is derived from an EMBL/GenBank/DDBJ whole genome shotgun (WGS) entry which is preliminary data.</text>
</comment>
<dbReference type="PANTHER" id="PTHR11203">
    <property type="entry name" value="CLEAVAGE AND POLYADENYLATION SPECIFICITY FACTOR FAMILY MEMBER"/>
    <property type="match status" value="1"/>
</dbReference>
<dbReference type="Pfam" id="PF10996">
    <property type="entry name" value="Beta-Casp"/>
    <property type="match status" value="1"/>
</dbReference>
<dbReference type="SMART" id="SM01027">
    <property type="entry name" value="Beta-Casp"/>
    <property type="match status" value="1"/>
</dbReference>
<keyword evidence="1" id="KW-0378">Hydrolase</keyword>
<gene>
    <name evidence="4" type="ORF">H8876_02085</name>
</gene>
<name>A0A923SQW3_9FIRM</name>
<dbReference type="InterPro" id="IPR022712">
    <property type="entry name" value="Beta_Casp"/>
</dbReference>
<accession>A0A923SQW3</accession>
<proteinExistence type="predicted"/>
<keyword evidence="5" id="KW-1185">Reference proteome</keyword>
<dbReference type="RefSeq" id="WP_249286325.1">
    <property type="nucleotide sequence ID" value="NZ_JACRWC010000034.1"/>
</dbReference>
<dbReference type="GO" id="GO:0016787">
    <property type="term" value="F:hydrolase activity"/>
    <property type="evidence" value="ECO:0007669"/>
    <property type="project" value="UniProtKB-KW"/>
</dbReference>
<reference evidence="4" key="1">
    <citation type="submission" date="2020-08" db="EMBL/GenBank/DDBJ databases">
        <authorList>
            <person name="Liu C."/>
            <person name="Sun Q."/>
        </authorList>
    </citation>
    <scope>NUCLEOTIDE SEQUENCE</scope>
    <source>
        <strain evidence="4">BX16</strain>
    </source>
</reference>
<dbReference type="CDD" id="cd16295">
    <property type="entry name" value="TTHA0252-CPSF-like_MBL-fold"/>
    <property type="match status" value="1"/>
</dbReference>
<dbReference type="PROSITE" id="PS51257">
    <property type="entry name" value="PROKAR_LIPOPROTEIN"/>
    <property type="match status" value="1"/>
</dbReference>
<evidence type="ECO:0000313" key="5">
    <source>
        <dbReference type="Proteomes" id="UP000644115"/>
    </source>
</evidence>
<dbReference type="Gene3D" id="3.40.50.10890">
    <property type="match status" value="1"/>
</dbReference>
<feature type="domain" description="Metallo-beta-lactamase" evidence="2">
    <location>
        <begin position="13"/>
        <end position="248"/>
    </location>
</feature>
<dbReference type="GO" id="GO:0004521">
    <property type="term" value="F:RNA endonuclease activity"/>
    <property type="evidence" value="ECO:0007669"/>
    <property type="project" value="TreeGrafter"/>
</dbReference>
<dbReference type="EMBL" id="JACRWC010000034">
    <property type="protein sequence ID" value="MBC5998795.1"/>
    <property type="molecule type" value="Genomic_DNA"/>
</dbReference>
<dbReference type="Pfam" id="PF00753">
    <property type="entry name" value="Lactamase_B"/>
    <property type="match status" value="1"/>
</dbReference>
<dbReference type="InterPro" id="IPR050698">
    <property type="entry name" value="MBL"/>
</dbReference>
<sequence length="558" mass="63029">MKIQFCGAAMGVTGSCHLITTEKHKILLDCGQFQGSKTREAMNYEPFPFDPAEIDYMILSHAHIDHCGRIPLLVKRGFKGEIYCTDATADLVEVMLKDSGYIHEKEAEWKNRKNERAGRPAVEPLYTFNDAMDSLKFIKPVLYDQLIELNDEMKFVFNDAGHILGSAITELWITEEGKTSKIVFSGDLGVMDRPILRNPTIIKKADYVIMETTYGNRVHPSNSLDVTRLMDIIRDTAKRGGTTVIPSFAVGRTQELIYELNRVYDSDSEYRKDFENLMVYVDSPMATTATEVFKRNAQVFDDETKAYITKGDNPLDFKNLKFTRTSQESMWLNSDPTPKVIISASGMCDAGRIRHHLKHNLWNRKSSIIFVGYQAEGTLGRLLLDGAKEVMLFGENVQVNAQIHNLEGFSGHADKDGLFTWLSGFQKVPKHVFLVHGEEESKKAFAYTVKEKLGYDPIVVTEQSEYVLEKDEIVDSRIIENDGLQEEIISNTQDTLTDIHSRIEDILYNAKLAVGKDISPAKMTKINNLVMELEKSTINLGAVINEEDRDKNPAEGLA</sequence>
<evidence type="ECO:0000259" key="3">
    <source>
        <dbReference type="SMART" id="SM01027"/>
    </source>
</evidence>
<dbReference type="Pfam" id="PF07521">
    <property type="entry name" value="RMMBL"/>
    <property type="match status" value="1"/>
</dbReference>
<dbReference type="InterPro" id="IPR011108">
    <property type="entry name" value="RMMBL"/>
</dbReference>